<evidence type="ECO:0000313" key="1">
    <source>
        <dbReference type="EMBL" id="KRY17815.1"/>
    </source>
</evidence>
<proteinExistence type="predicted"/>
<accession>A0A0V0ZYS9</accession>
<sequence>MQPIVGYALLYAFRNARNQGDSWHNTLHINIATMSLLYLYRIVCYYEEIIKEFLDIILFYMKHAVSMQDYKKMNKKTKENGLAKSEKYYTKLYSLDNYFPITIKKSFRVSSTLPWRPPKLWLLPPKHFRSTIGINRCLRRDDFSCEYAISVFKNPLLHERNNSARFDRIYGK</sequence>
<keyword evidence="2" id="KW-1185">Reference proteome</keyword>
<protein>
    <submittedName>
        <fullName evidence="1">Uncharacterized protein</fullName>
    </submittedName>
</protein>
<dbReference type="EMBL" id="JYDQ01000056">
    <property type="protein sequence ID" value="KRY17815.1"/>
    <property type="molecule type" value="Genomic_DNA"/>
</dbReference>
<organism evidence="1 2">
    <name type="scientific">Trichinella patagoniensis</name>
    <dbReference type="NCBI Taxonomy" id="990121"/>
    <lineage>
        <taxon>Eukaryota</taxon>
        <taxon>Metazoa</taxon>
        <taxon>Ecdysozoa</taxon>
        <taxon>Nematoda</taxon>
        <taxon>Enoplea</taxon>
        <taxon>Dorylaimia</taxon>
        <taxon>Trichinellida</taxon>
        <taxon>Trichinellidae</taxon>
        <taxon>Trichinella</taxon>
    </lineage>
</organism>
<gene>
    <name evidence="1" type="ORF">T12_2909</name>
</gene>
<dbReference type="Proteomes" id="UP000054783">
    <property type="component" value="Unassembled WGS sequence"/>
</dbReference>
<evidence type="ECO:0000313" key="2">
    <source>
        <dbReference type="Proteomes" id="UP000054783"/>
    </source>
</evidence>
<reference evidence="1 2" key="1">
    <citation type="submission" date="2015-01" db="EMBL/GenBank/DDBJ databases">
        <title>Evolution of Trichinella species and genotypes.</title>
        <authorList>
            <person name="Korhonen P.K."/>
            <person name="Edoardo P."/>
            <person name="Giuseppe L.R."/>
            <person name="Gasser R.B."/>
        </authorList>
    </citation>
    <scope>NUCLEOTIDE SEQUENCE [LARGE SCALE GENOMIC DNA]</scope>
    <source>
        <strain evidence="1">ISS2496</strain>
    </source>
</reference>
<comment type="caution">
    <text evidence="1">The sequence shown here is derived from an EMBL/GenBank/DDBJ whole genome shotgun (WGS) entry which is preliminary data.</text>
</comment>
<name>A0A0V0ZYS9_9BILA</name>
<dbReference type="AlphaFoldDB" id="A0A0V0ZYS9"/>